<dbReference type="Proteomes" id="UP000036270">
    <property type="component" value="Unassembled WGS sequence"/>
</dbReference>
<gene>
    <name evidence="1" type="ORF">RO21_03145</name>
</gene>
<comment type="caution">
    <text evidence="1">The sequence shown here is derived from an EMBL/GenBank/DDBJ whole genome shotgun (WGS) entry which is preliminary data.</text>
</comment>
<organism evidence="1 2">
    <name type="scientific">Muribacter muris</name>
    <dbReference type="NCBI Taxonomy" id="67855"/>
    <lineage>
        <taxon>Bacteria</taxon>
        <taxon>Pseudomonadati</taxon>
        <taxon>Pseudomonadota</taxon>
        <taxon>Gammaproteobacteria</taxon>
        <taxon>Pasteurellales</taxon>
        <taxon>Pasteurellaceae</taxon>
        <taxon>Muribacter</taxon>
    </lineage>
</organism>
<dbReference type="PATRIC" id="fig|67855.3.peg.395"/>
<evidence type="ECO:0000313" key="2">
    <source>
        <dbReference type="Proteomes" id="UP000036270"/>
    </source>
</evidence>
<keyword evidence="2" id="KW-1185">Reference proteome</keyword>
<protein>
    <submittedName>
        <fullName evidence="1">Uncharacterized protein</fullName>
    </submittedName>
</protein>
<reference evidence="1 2" key="1">
    <citation type="submission" date="2014-12" db="EMBL/GenBank/DDBJ databases">
        <title>Reclassification of Actinobacillus muris as Muribacter muris.</title>
        <authorList>
            <person name="Christensen H."/>
            <person name="Nicklas W."/>
            <person name="Bisgaard M."/>
        </authorList>
    </citation>
    <scope>NUCLEOTIDE SEQUENCE [LARGE SCALE GENOMIC DNA]</scope>
    <source>
        <strain evidence="1 2">Ackerman80-443D</strain>
    </source>
</reference>
<dbReference type="RefSeq" id="WP_047976347.1">
    <property type="nucleotide sequence ID" value="NZ_JWIZ01000015.1"/>
</dbReference>
<dbReference type="EMBL" id="JWIZ01000015">
    <property type="protein sequence ID" value="KMK52030.1"/>
    <property type="molecule type" value="Genomic_DNA"/>
</dbReference>
<dbReference type="AlphaFoldDB" id="A0A0J5P8F6"/>
<sequence length="252" mass="27899">MWQKQTLQHSSQAREALEANLRGEQSPFDVSLTGLKIGVHNWSHGLETKSGRYLSPENANKAFITKMTDYADPNRPRGELDVVVIMVTAANIEQFIAQMENVMILLPEPAFKQAYDYAKSHQKLAETKMVKTPQIANPAFGQESDITPQSGRALQAIMRSTVANVMSGDPFAAIDALLQQKARRQAENQQKVEKLLHTSAQVYAFQDRGVLDVIALNLQKNVPSANNVFTASVCFIGKDLSNLRGMLNGNRS</sequence>
<accession>A0A0J5P8F6</accession>
<proteinExistence type="predicted"/>
<evidence type="ECO:0000313" key="1">
    <source>
        <dbReference type="EMBL" id="KMK52030.1"/>
    </source>
</evidence>
<name>A0A0J5P8F6_9PAST</name>